<evidence type="ECO:0000256" key="2">
    <source>
        <dbReference type="SAM" id="MobiDB-lite"/>
    </source>
</evidence>
<feature type="coiled-coil region" evidence="1">
    <location>
        <begin position="10"/>
        <end position="74"/>
    </location>
</feature>
<protein>
    <submittedName>
        <fullName evidence="3">Uncharacterized protein</fullName>
    </submittedName>
</protein>
<feature type="region of interest" description="Disordered" evidence="2">
    <location>
        <begin position="79"/>
        <end position="112"/>
    </location>
</feature>
<accession>A0A409WMZ5</accession>
<reference evidence="3 4" key="1">
    <citation type="journal article" date="2018" name="Evol. Lett.">
        <title>Horizontal gene cluster transfer increased hallucinogenic mushroom diversity.</title>
        <authorList>
            <person name="Reynolds H.T."/>
            <person name="Vijayakumar V."/>
            <person name="Gluck-Thaler E."/>
            <person name="Korotkin H.B."/>
            <person name="Matheny P.B."/>
            <person name="Slot J.C."/>
        </authorList>
    </citation>
    <scope>NUCLEOTIDE SEQUENCE [LARGE SCALE GENOMIC DNA]</scope>
    <source>
        <strain evidence="3 4">2631</strain>
    </source>
</reference>
<keyword evidence="1" id="KW-0175">Coiled coil</keyword>
<dbReference type="OrthoDB" id="2595043at2759"/>
<dbReference type="EMBL" id="NHYD01003359">
    <property type="protein sequence ID" value="PPQ79871.1"/>
    <property type="molecule type" value="Genomic_DNA"/>
</dbReference>
<dbReference type="AlphaFoldDB" id="A0A409WMZ5"/>
<feature type="compositionally biased region" description="Polar residues" evidence="2">
    <location>
        <begin position="103"/>
        <end position="112"/>
    </location>
</feature>
<feature type="compositionally biased region" description="Polar residues" evidence="2">
    <location>
        <begin position="79"/>
        <end position="96"/>
    </location>
</feature>
<organism evidence="3 4">
    <name type="scientific">Psilocybe cyanescens</name>
    <dbReference type="NCBI Taxonomy" id="93625"/>
    <lineage>
        <taxon>Eukaryota</taxon>
        <taxon>Fungi</taxon>
        <taxon>Dikarya</taxon>
        <taxon>Basidiomycota</taxon>
        <taxon>Agaricomycotina</taxon>
        <taxon>Agaricomycetes</taxon>
        <taxon>Agaricomycetidae</taxon>
        <taxon>Agaricales</taxon>
        <taxon>Agaricineae</taxon>
        <taxon>Strophariaceae</taxon>
        <taxon>Psilocybe</taxon>
    </lineage>
</organism>
<name>A0A409WMZ5_PSICY</name>
<evidence type="ECO:0000313" key="4">
    <source>
        <dbReference type="Proteomes" id="UP000283269"/>
    </source>
</evidence>
<dbReference type="InParanoid" id="A0A409WMZ5"/>
<gene>
    <name evidence="3" type="ORF">CVT25_002927</name>
</gene>
<dbReference type="Proteomes" id="UP000283269">
    <property type="component" value="Unassembled WGS sequence"/>
</dbReference>
<proteinExistence type="predicted"/>
<comment type="caution">
    <text evidence="3">The sequence shown here is derived from an EMBL/GenBank/DDBJ whole genome shotgun (WGS) entry which is preliminary data.</text>
</comment>
<sequence>MPDSSDREAIMATEKEIAEVEAELNALMEENPNLLGGEDVAEMLQRLTSAENMAEDMESKVDSVLQKLDELLSALNTSETATELSSEATANIASTQVKEDSPSHSSPEGNPT</sequence>
<keyword evidence="4" id="KW-1185">Reference proteome</keyword>
<evidence type="ECO:0000256" key="1">
    <source>
        <dbReference type="SAM" id="Coils"/>
    </source>
</evidence>
<evidence type="ECO:0000313" key="3">
    <source>
        <dbReference type="EMBL" id="PPQ79871.1"/>
    </source>
</evidence>